<evidence type="ECO:0000313" key="8">
    <source>
        <dbReference type="EMBL" id="MBO0655218.1"/>
    </source>
</evidence>
<evidence type="ECO:0000259" key="5">
    <source>
        <dbReference type="Pfam" id="PF02278"/>
    </source>
</evidence>
<feature type="domain" description="Polysaccharide lyase family 8 C-terminal" evidence="6">
    <location>
        <begin position="742"/>
        <end position="803"/>
    </location>
</feature>
<dbReference type="Gene3D" id="2.60.220.10">
    <property type="entry name" value="Polysaccharide lyase family 8-like, C-terminal"/>
    <property type="match status" value="1"/>
</dbReference>
<dbReference type="InterPro" id="IPR003159">
    <property type="entry name" value="Lyase_8_central_dom"/>
</dbReference>
<dbReference type="GO" id="GO:0005975">
    <property type="term" value="P:carbohydrate metabolic process"/>
    <property type="evidence" value="ECO:0007669"/>
    <property type="project" value="InterPro"/>
</dbReference>
<dbReference type="PANTHER" id="PTHR38481:SF1">
    <property type="entry name" value="HYALURONATE LYASE"/>
    <property type="match status" value="1"/>
</dbReference>
<dbReference type="Pfam" id="PF02884">
    <property type="entry name" value="Lyase_8_C"/>
    <property type="match status" value="1"/>
</dbReference>
<dbReference type="SUPFAM" id="SSF49863">
    <property type="entry name" value="Hyaluronate lyase-like, C-terminal domain"/>
    <property type="match status" value="1"/>
</dbReference>
<dbReference type="SUPFAM" id="SSF48230">
    <property type="entry name" value="Chondroitin AC/alginate lyase"/>
    <property type="match status" value="1"/>
</dbReference>
<dbReference type="InterPro" id="IPR012970">
    <property type="entry name" value="Lyase_8_alpha_N"/>
</dbReference>
<feature type="active site" evidence="4">
    <location>
        <position position="377"/>
    </location>
</feature>
<dbReference type="SUPFAM" id="SSF74650">
    <property type="entry name" value="Galactose mutarotase-like"/>
    <property type="match status" value="1"/>
</dbReference>
<feature type="domain" description="Polysaccharide lyase family 8 central" evidence="5">
    <location>
        <begin position="468"/>
        <end position="725"/>
    </location>
</feature>
<dbReference type="InterPro" id="IPR038970">
    <property type="entry name" value="Lyase_8"/>
</dbReference>
<proteinExistence type="inferred from homology"/>
<feature type="active site" evidence="4">
    <location>
        <position position="323"/>
    </location>
</feature>
<accession>A0A939FR90</accession>
<dbReference type="CDD" id="cd01083">
    <property type="entry name" value="GAG_Lyase"/>
    <property type="match status" value="1"/>
</dbReference>
<dbReference type="InterPro" id="IPR011071">
    <property type="entry name" value="Lyase_8-like_C"/>
</dbReference>
<dbReference type="Gene3D" id="2.70.98.10">
    <property type="match status" value="1"/>
</dbReference>
<name>A0A939FR90_9ACTN</name>
<dbReference type="GO" id="GO:0030246">
    <property type="term" value="F:carbohydrate binding"/>
    <property type="evidence" value="ECO:0007669"/>
    <property type="project" value="InterPro"/>
</dbReference>
<dbReference type="GO" id="GO:0016837">
    <property type="term" value="F:carbon-oxygen lyase activity, acting on polysaccharides"/>
    <property type="evidence" value="ECO:0007669"/>
    <property type="project" value="UniProtKB-ARBA"/>
</dbReference>
<dbReference type="Gene3D" id="1.50.10.100">
    <property type="entry name" value="Chondroitin AC/alginate lyase"/>
    <property type="match status" value="1"/>
</dbReference>
<evidence type="ECO:0000256" key="1">
    <source>
        <dbReference type="ARBA" id="ARBA00006699"/>
    </source>
</evidence>
<evidence type="ECO:0000259" key="7">
    <source>
        <dbReference type="Pfam" id="PF08124"/>
    </source>
</evidence>
<evidence type="ECO:0000256" key="4">
    <source>
        <dbReference type="PIRSR" id="PIRSR638970-1"/>
    </source>
</evidence>
<reference evidence="8" key="1">
    <citation type="submission" date="2021-03" db="EMBL/GenBank/DDBJ databases">
        <title>Streptomyces strains.</title>
        <authorList>
            <person name="Lund M.B."/>
            <person name="Toerring T."/>
        </authorList>
    </citation>
    <scope>NUCLEOTIDE SEQUENCE</scope>
    <source>
        <strain evidence="8">JCM 4242</strain>
    </source>
</reference>
<dbReference type="PANTHER" id="PTHR38481">
    <property type="entry name" value="HYALURONATE LYASE"/>
    <property type="match status" value="1"/>
</dbReference>
<gene>
    <name evidence="8" type="ORF">J1792_21260</name>
</gene>
<evidence type="ECO:0000256" key="2">
    <source>
        <dbReference type="ARBA" id="ARBA00022729"/>
    </source>
</evidence>
<sequence length="852" mass="90546">MTCSRSGCSSTFNEIEHRAISFNFQHVRWRDFPAPGFSAGSPRRRSLPPPGPRASVCAVPSPFPSGTTRRGFLAASVVSALGLTPSPARADGGDDEFAVLRRRWRDLVLGSGFDPAAEPYATALRRTGELARAHRAGMRPAPASLWPDAPFDPPAGITQSYARLFTMAQAHAQPGTGLTGDPGLAADVLAGLDHLHERVYHPGTTRYGNWWEWQIGSPRLLLDTLALLHDAAGPERRARCLAAVDHFVPDSLLGAYTGTSTGANRVDLCRVVALRGVLGAAPAKIALARDALSPVFPHVTRGDGLYADGSFVQHTTVAYTGTYGCVLLDGLGRLFALLRGSSWEVTDPLRRIVHDSVERAYAPLIHNGLVMDSVSGRAVSRGVQGDDPQSLPQSDHQRGHALIAAIALLAAGATPAERDRWHAMIKGWAARDAGGPAHTDPRFPVADLARLAAVQAAPVPPAPEPVGHRLFPAMDRAVHRRPGWAANIAMASDRITYYENGNGENPRGWHTGAGMLYWWPAHGDGQYSDAFWPTVDPHRLPGTTVSALPLADNEGGGWGAPRPAVRWVGGATDGAYAAVGQHLKGLGSTLEARKSWFCAADAIVCLGAGITARDGQEVETIVDNRALGADATAPLTVDGEPQPADDGRQRSWESARWAHLAGHGGYVFPGGAALEALREARTGSWRDINAGGSPTPLTRHYLTLWHPHGTDPDDASYAYVLMPGATRRAVAARAAETDWLAVLANTRDRQAVHIPSLGLTAANFWQPGTAGPLTVTAPASVLVRRHGRTATLHLAEPPRTGAPLELTWHHPVRRVTAHDASVQVLATGPRLRLGVAPGTACATHACAVELGE</sequence>
<evidence type="ECO:0000259" key="6">
    <source>
        <dbReference type="Pfam" id="PF02884"/>
    </source>
</evidence>
<dbReference type="InterPro" id="IPR014718">
    <property type="entry name" value="GH-type_carb-bd"/>
</dbReference>
<dbReference type="Pfam" id="PF02278">
    <property type="entry name" value="Lyase_8"/>
    <property type="match status" value="1"/>
</dbReference>
<dbReference type="GO" id="GO:0005576">
    <property type="term" value="C:extracellular region"/>
    <property type="evidence" value="ECO:0007669"/>
    <property type="project" value="InterPro"/>
</dbReference>
<keyword evidence="2" id="KW-0732">Signal</keyword>
<feature type="domain" description="Polysaccharide lyase 8 N-terminal alpha-helical" evidence="7">
    <location>
        <begin position="104"/>
        <end position="426"/>
    </location>
</feature>
<dbReference type="AlphaFoldDB" id="A0A939FR90"/>
<evidence type="ECO:0000313" key="9">
    <source>
        <dbReference type="Proteomes" id="UP000664781"/>
    </source>
</evidence>
<dbReference type="InterPro" id="IPR004103">
    <property type="entry name" value="Lyase_8_C"/>
</dbReference>
<dbReference type="Pfam" id="PF08124">
    <property type="entry name" value="Lyase_8_N"/>
    <property type="match status" value="1"/>
</dbReference>
<keyword evidence="9" id="KW-1185">Reference proteome</keyword>
<keyword evidence="3 8" id="KW-0456">Lyase</keyword>
<organism evidence="8 9">
    <name type="scientific">Streptomyces triculaminicus</name>
    <dbReference type="NCBI Taxonomy" id="2816232"/>
    <lineage>
        <taxon>Bacteria</taxon>
        <taxon>Bacillati</taxon>
        <taxon>Actinomycetota</taxon>
        <taxon>Actinomycetes</taxon>
        <taxon>Kitasatosporales</taxon>
        <taxon>Streptomycetaceae</taxon>
        <taxon>Streptomyces</taxon>
    </lineage>
</organism>
<dbReference type="InterPro" id="IPR011013">
    <property type="entry name" value="Gal_mutarotase_sf_dom"/>
</dbReference>
<comment type="caution">
    <text evidence="8">The sequence shown here is derived from an EMBL/GenBank/DDBJ whole genome shotgun (WGS) entry which is preliminary data.</text>
</comment>
<dbReference type="Proteomes" id="UP000664781">
    <property type="component" value="Unassembled WGS sequence"/>
</dbReference>
<feature type="active site" evidence="4">
    <location>
        <position position="314"/>
    </location>
</feature>
<evidence type="ECO:0000256" key="3">
    <source>
        <dbReference type="ARBA" id="ARBA00023239"/>
    </source>
</evidence>
<dbReference type="EMBL" id="JAFMOF010000003">
    <property type="protein sequence ID" value="MBO0655218.1"/>
    <property type="molecule type" value="Genomic_DNA"/>
</dbReference>
<protein>
    <submittedName>
        <fullName evidence="8">Lyase</fullName>
    </submittedName>
</protein>
<dbReference type="InterPro" id="IPR008929">
    <property type="entry name" value="Chondroitin_lyas"/>
</dbReference>
<comment type="similarity">
    <text evidence="1">Belongs to the polysaccharide lyase 8 family.</text>
</comment>